<organism evidence="1 2">
    <name type="scientific">Eumeta variegata</name>
    <name type="common">Bagworm moth</name>
    <name type="synonym">Eumeta japonica</name>
    <dbReference type="NCBI Taxonomy" id="151549"/>
    <lineage>
        <taxon>Eukaryota</taxon>
        <taxon>Metazoa</taxon>
        <taxon>Ecdysozoa</taxon>
        <taxon>Arthropoda</taxon>
        <taxon>Hexapoda</taxon>
        <taxon>Insecta</taxon>
        <taxon>Pterygota</taxon>
        <taxon>Neoptera</taxon>
        <taxon>Endopterygota</taxon>
        <taxon>Lepidoptera</taxon>
        <taxon>Glossata</taxon>
        <taxon>Ditrysia</taxon>
        <taxon>Tineoidea</taxon>
        <taxon>Psychidae</taxon>
        <taxon>Oiketicinae</taxon>
        <taxon>Eumeta</taxon>
    </lineage>
</organism>
<sequence length="254" mass="27310">MTPPELRVSMGGGDHHSLLAHMLTLAEEVPLQENFASGHGTLKSSVITAINSLGYGLGSPSAHGRPLEGRAPAALPLSRSISAAISFNLIEISTTASDGTGSGAAGVTECCSAMMVFVRVCSGQCLRLFYILTEFKYTGCRPAFRSNIGTDRNFEENEKPIYVRPAAYAEPYRCLYNLTAESGLATRLRTISTVANRRRFGFIIGRVTRSAGRRALRGLCGSSRAGIVYRVAAALNACLLPRRTPREIQGRRAV</sequence>
<protein>
    <submittedName>
        <fullName evidence="1">Uncharacterized protein</fullName>
    </submittedName>
</protein>
<evidence type="ECO:0000313" key="1">
    <source>
        <dbReference type="EMBL" id="GBP40775.1"/>
    </source>
</evidence>
<evidence type="ECO:0000313" key="2">
    <source>
        <dbReference type="Proteomes" id="UP000299102"/>
    </source>
</evidence>
<dbReference type="Proteomes" id="UP000299102">
    <property type="component" value="Unassembled WGS sequence"/>
</dbReference>
<gene>
    <name evidence="1" type="ORF">EVAR_26440_1</name>
</gene>
<name>A0A4C1VSJ5_EUMVA</name>
<proteinExistence type="predicted"/>
<dbReference type="AlphaFoldDB" id="A0A4C1VSJ5"/>
<dbReference type="EMBL" id="BGZK01000387">
    <property type="protein sequence ID" value="GBP40775.1"/>
    <property type="molecule type" value="Genomic_DNA"/>
</dbReference>
<keyword evidence="2" id="KW-1185">Reference proteome</keyword>
<reference evidence="1 2" key="1">
    <citation type="journal article" date="2019" name="Commun. Biol.">
        <title>The bagworm genome reveals a unique fibroin gene that provides high tensile strength.</title>
        <authorList>
            <person name="Kono N."/>
            <person name="Nakamura H."/>
            <person name="Ohtoshi R."/>
            <person name="Tomita M."/>
            <person name="Numata K."/>
            <person name="Arakawa K."/>
        </authorList>
    </citation>
    <scope>NUCLEOTIDE SEQUENCE [LARGE SCALE GENOMIC DNA]</scope>
</reference>
<accession>A0A4C1VSJ5</accession>
<comment type="caution">
    <text evidence="1">The sequence shown here is derived from an EMBL/GenBank/DDBJ whole genome shotgun (WGS) entry which is preliminary data.</text>
</comment>